<evidence type="ECO:0000256" key="4">
    <source>
        <dbReference type="ARBA" id="ARBA00022857"/>
    </source>
</evidence>
<evidence type="ECO:0000259" key="9">
    <source>
        <dbReference type="Pfam" id="PF01488"/>
    </source>
</evidence>
<dbReference type="Pfam" id="PF08501">
    <property type="entry name" value="Shikimate_dh_N"/>
    <property type="match status" value="1"/>
</dbReference>
<dbReference type="PANTHER" id="PTHR21089">
    <property type="entry name" value="SHIKIMATE DEHYDROGENASE"/>
    <property type="match status" value="1"/>
</dbReference>
<keyword evidence="3 8" id="KW-0028">Amino-acid biosynthesis</keyword>
<evidence type="ECO:0000256" key="1">
    <source>
        <dbReference type="ARBA" id="ARBA00004871"/>
    </source>
</evidence>
<dbReference type="SUPFAM" id="SSF51735">
    <property type="entry name" value="NAD(P)-binding Rossmann-fold domains"/>
    <property type="match status" value="1"/>
</dbReference>
<comment type="catalytic activity">
    <reaction evidence="7 8">
        <text>shikimate + NADP(+) = 3-dehydroshikimate + NADPH + H(+)</text>
        <dbReference type="Rhea" id="RHEA:17737"/>
        <dbReference type="ChEBI" id="CHEBI:15378"/>
        <dbReference type="ChEBI" id="CHEBI:16630"/>
        <dbReference type="ChEBI" id="CHEBI:36208"/>
        <dbReference type="ChEBI" id="CHEBI:57783"/>
        <dbReference type="ChEBI" id="CHEBI:58349"/>
        <dbReference type="EC" id="1.1.1.25"/>
    </reaction>
</comment>
<feature type="domain" description="Shikimate dehydrogenase substrate binding N-terminal" evidence="10">
    <location>
        <begin position="15"/>
        <end position="97"/>
    </location>
</feature>
<comment type="caution">
    <text evidence="12">The sequence shown here is derived from an EMBL/GenBank/DDBJ whole genome shotgun (WGS) entry which is preliminary data.</text>
</comment>
<dbReference type="InterPro" id="IPR046346">
    <property type="entry name" value="Aminoacid_DH-like_N_sf"/>
</dbReference>
<comment type="subunit">
    <text evidence="8">Homodimer.</text>
</comment>
<keyword evidence="6 8" id="KW-0057">Aromatic amino acid biosynthesis</keyword>
<evidence type="ECO:0000256" key="6">
    <source>
        <dbReference type="ARBA" id="ARBA00023141"/>
    </source>
</evidence>
<comment type="similarity">
    <text evidence="8">Belongs to the shikimate dehydrogenase family.</text>
</comment>
<dbReference type="SUPFAM" id="SSF53223">
    <property type="entry name" value="Aminoacid dehydrogenase-like, N-terminal domain"/>
    <property type="match status" value="1"/>
</dbReference>
<dbReference type="Proteomes" id="UP001589844">
    <property type="component" value="Unassembled WGS sequence"/>
</dbReference>
<dbReference type="EC" id="1.1.1.25" evidence="2 8"/>
<dbReference type="Gene3D" id="3.40.50.10860">
    <property type="entry name" value="Leucine Dehydrogenase, chain A, domain 1"/>
    <property type="match status" value="1"/>
</dbReference>
<feature type="binding site" evidence="8">
    <location>
        <position position="226"/>
    </location>
    <ligand>
        <name>NADP(+)</name>
        <dbReference type="ChEBI" id="CHEBI:58349"/>
    </ligand>
</feature>
<evidence type="ECO:0000259" key="11">
    <source>
        <dbReference type="Pfam" id="PF18317"/>
    </source>
</evidence>
<proteinExistence type="inferred from homology"/>
<accession>A0ABV6IDS2</accession>
<feature type="binding site" evidence="8">
    <location>
        <begin position="23"/>
        <end position="25"/>
    </location>
    <ligand>
        <name>shikimate</name>
        <dbReference type="ChEBI" id="CHEBI:36208"/>
    </ligand>
</feature>
<feature type="binding site" evidence="8">
    <location>
        <position position="249"/>
    </location>
    <ligand>
        <name>NADP(+)</name>
        <dbReference type="ChEBI" id="CHEBI:58349"/>
    </ligand>
</feature>
<reference evidence="12 13" key="1">
    <citation type="submission" date="2024-09" db="EMBL/GenBank/DDBJ databases">
        <authorList>
            <person name="Sun Q."/>
            <person name="Mori K."/>
        </authorList>
    </citation>
    <scope>NUCLEOTIDE SEQUENCE [LARGE SCALE GENOMIC DNA]</scope>
    <source>
        <strain evidence="12 13">CCM 8677</strain>
    </source>
</reference>
<evidence type="ECO:0000256" key="5">
    <source>
        <dbReference type="ARBA" id="ARBA00023002"/>
    </source>
</evidence>
<evidence type="ECO:0000256" key="8">
    <source>
        <dbReference type="HAMAP-Rule" id="MF_00222"/>
    </source>
</evidence>
<dbReference type="EMBL" id="JBHLXJ010000004">
    <property type="protein sequence ID" value="MFC0348989.1"/>
    <property type="molecule type" value="Genomic_DNA"/>
</dbReference>
<dbReference type="CDD" id="cd01065">
    <property type="entry name" value="NAD_bind_Shikimate_DH"/>
    <property type="match status" value="1"/>
</dbReference>
<dbReference type="NCBIfam" id="TIGR00507">
    <property type="entry name" value="aroE"/>
    <property type="match status" value="1"/>
</dbReference>
<dbReference type="InterPro" id="IPR022893">
    <property type="entry name" value="Shikimate_DH_fam"/>
</dbReference>
<dbReference type="InterPro" id="IPR013708">
    <property type="entry name" value="Shikimate_DH-bd_N"/>
</dbReference>
<feature type="binding site" evidence="8">
    <location>
        <begin position="135"/>
        <end position="139"/>
    </location>
    <ligand>
        <name>NADP(+)</name>
        <dbReference type="ChEBI" id="CHEBI:58349"/>
    </ligand>
</feature>
<protein>
    <recommendedName>
        <fullName evidence="2 8">Shikimate dehydrogenase (NADP(+))</fullName>
        <shortName evidence="8">SDH</shortName>
        <ecNumber evidence="2 8">1.1.1.25</ecNumber>
    </recommendedName>
</protein>
<evidence type="ECO:0000313" key="12">
    <source>
        <dbReference type="EMBL" id="MFC0348989.1"/>
    </source>
</evidence>
<feature type="binding site" evidence="8">
    <location>
        <begin position="159"/>
        <end position="164"/>
    </location>
    <ligand>
        <name>NADP(+)</name>
        <dbReference type="ChEBI" id="CHEBI:58349"/>
    </ligand>
</feature>
<dbReference type="GO" id="GO:0004764">
    <property type="term" value="F:shikimate 3-dehydrogenase (NADP+) activity"/>
    <property type="evidence" value="ECO:0007669"/>
    <property type="project" value="UniProtKB-EC"/>
</dbReference>
<feature type="binding site" evidence="8">
    <location>
        <position position="70"/>
    </location>
    <ligand>
        <name>shikimate</name>
        <dbReference type="ChEBI" id="CHEBI:36208"/>
    </ligand>
</feature>
<dbReference type="PANTHER" id="PTHR21089:SF1">
    <property type="entry name" value="BIFUNCTIONAL 3-DEHYDROQUINATE DEHYDRATASE_SHIKIMATE DEHYDROGENASE, CHLOROPLASTIC"/>
    <property type="match status" value="1"/>
</dbReference>
<feature type="binding site" evidence="8">
    <location>
        <position position="95"/>
    </location>
    <ligand>
        <name>shikimate</name>
        <dbReference type="ChEBI" id="CHEBI:36208"/>
    </ligand>
</feature>
<feature type="binding site" evidence="8">
    <location>
        <position position="86"/>
    </location>
    <ligand>
        <name>NADP(+)</name>
        <dbReference type="ChEBI" id="CHEBI:58349"/>
    </ligand>
</feature>
<feature type="binding site" evidence="8">
    <location>
        <position position="110"/>
    </location>
    <ligand>
        <name>shikimate</name>
        <dbReference type="ChEBI" id="CHEBI:36208"/>
    </ligand>
</feature>
<keyword evidence="5 8" id="KW-0560">Oxidoreductase</keyword>
<evidence type="ECO:0000259" key="10">
    <source>
        <dbReference type="Pfam" id="PF08501"/>
    </source>
</evidence>
<keyword evidence="4 8" id="KW-0521">NADP</keyword>
<comment type="pathway">
    <text evidence="1 8">Metabolic intermediate biosynthesis; chorismate biosynthesis; chorismate from D-erythrose 4-phosphate and phosphoenolpyruvate: step 4/7.</text>
</comment>
<evidence type="ECO:0000256" key="7">
    <source>
        <dbReference type="ARBA" id="ARBA00049442"/>
    </source>
</evidence>
<feature type="domain" description="Quinate/shikimate 5-dehydrogenase/glutamyl-tRNA reductase" evidence="9">
    <location>
        <begin position="126"/>
        <end position="204"/>
    </location>
</feature>
<feature type="binding site" evidence="8">
    <location>
        <position position="228"/>
    </location>
    <ligand>
        <name>shikimate</name>
        <dbReference type="ChEBI" id="CHEBI:36208"/>
    </ligand>
</feature>
<dbReference type="RefSeq" id="WP_390210294.1">
    <property type="nucleotide sequence ID" value="NZ_JBHLXJ010000004.1"/>
</dbReference>
<keyword evidence="13" id="KW-1185">Reference proteome</keyword>
<sequence length="297" mass="31732">MSSLGNRALPDQYAVFGNPVQHSKSPFIHALFAEQTAQSIVYQKHLAPLDGFADALRAFIAAGGKGANVTLPFKLEAYALATTLSERAAIAGAVNTLSFRGEEIVGDNTDGAGLVRDIVLNAGVPIAGARVLLMGAGGAARGALLPLLAERPARLVIANRTLSKAQELVQLAMAVNRKQSALSSSTWDQLNEEFDLIINATSASLSSEVPPIPVSVFAKSCLAYDMMYGNEPTSFMRFAQQQGARVRDGMGMLIEQAAEAFFVWRNVRPDTRAVFDKLHAQMSEAVDATKSTARLHT</sequence>
<feature type="domain" description="SDH C-terminal" evidence="11">
    <location>
        <begin position="249"/>
        <end position="274"/>
    </location>
</feature>
<evidence type="ECO:0000313" key="13">
    <source>
        <dbReference type="Proteomes" id="UP001589844"/>
    </source>
</evidence>
<dbReference type="NCBIfam" id="NF001310">
    <property type="entry name" value="PRK00258.1-2"/>
    <property type="match status" value="1"/>
</dbReference>
<evidence type="ECO:0000256" key="3">
    <source>
        <dbReference type="ARBA" id="ARBA00022605"/>
    </source>
</evidence>
<name>A0ABV6IDS2_9BURK</name>
<dbReference type="InterPro" id="IPR041121">
    <property type="entry name" value="SDH_C"/>
</dbReference>
<dbReference type="InterPro" id="IPR006151">
    <property type="entry name" value="Shikm_DH/Glu-tRNA_Rdtase"/>
</dbReference>
<gene>
    <name evidence="8 12" type="primary">aroE</name>
    <name evidence="12" type="ORF">ACFFJH_04160</name>
</gene>
<dbReference type="Gene3D" id="3.40.50.720">
    <property type="entry name" value="NAD(P)-binding Rossmann-like Domain"/>
    <property type="match status" value="1"/>
</dbReference>
<evidence type="ECO:0000256" key="2">
    <source>
        <dbReference type="ARBA" id="ARBA00012962"/>
    </source>
</evidence>
<dbReference type="Pfam" id="PF18317">
    <property type="entry name" value="SDH_C"/>
    <property type="match status" value="1"/>
</dbReference>
<dbReference type="InterPro" id="IPR036291">
    <property type="entry name" value="NAD(P)-bd_dom_sf"/>
</dbReference>
<dbReference type="HAMAP" id="MF_00222">
    <property type="entry name" value="Shikimate_DH_AroE"/>
    <property type="match status" value="1"/>
</dbReference>
<feature type="binding site" evidence="8">
    <location>
        <position position="256"/>
    </location>
    <ligand>
        <name>shikimate</name>
        <dbReference type="ChEBI" id="CHEBI:36208"/>
    </ligand>
</feature>
<feature type="active site" description="Proton acceptor" evidence="8">
    <location>
        <position position="74"/>
    </location>
</feature>
<dbReference type="InterPro" id="IPR011342">
    <property type="entry name" value="Shikimate_DH"/>
</dbReference>
<organism evidence="12 13">
    <name type="scientific">Undibacterium danionis</name>
    <dbReference type="NCBI Taxonomy" id="1812100"/>
    <lineage>
        <taxon>Bacteria</taxon>
        <taxon>Pseudomonadati</taxon>
        <taxon>Pseudomonadota</taxon>
        <taxon>Betaproteobacteria</taxon>
        <taxon>Burkholderiales</taxon>
        <taxon>Oxalobacteraceae</taxon>
        <taxon>Undibacterium</taxon>
    </lineage>
</organism>
<comment type="function">
    <text evidence="8">Involved in the biosynthesis of the chorismate, which leads to the biosynthesis of aromatic amino acids. Catalyzes the reversible NADPH linked reduction of 3-dehydroshikimate (DHSA) to yield shikimate (SA).</text>
</comment>
<dbReference type="Pfam" id="PF01488">
    <property type="entry name" value="Shikimate_DH"/>
    <property type="match status" value="1"/>
</dbReference>